<dbReference type="SMART" id="SM00086">
    <property type="entry name" value="PAC"/>
    <property type="match status" value="2"/>
</dbReference>
<dbReference type="InterPro" id="IPR036890">
    <property type="entry name" value="HATPase_C_sf"/>
</dbReference>
<dbReference type="Pfam" id="PF02518">
    <property type="entry name" value="HATPase_c"/>
    <property type="match status" value="1"/>
</dbReference>
<feature type="domain" description="PAC" evidence="9">
    <location>
        <begin position="226"/>
        <end position="278"/>
    </location>
</feature>
<feature type="domain" description="Histidine kinase" evidence="6">
    <location>
        <begin position="296"/>
        <end position="518"/>
    </location>
</feature>
<dbReference type="InterPro" id="IPR003594">
    <property type="entry name" value="HATPase_dom"/>
</dbReference>
<dbReference type="Gene3D" id="3.30.450.20">
    <property type="entry name" value="PAS domain"/>
    <property type="match status" value="2"/>
</dbReference>
<dbReference type="InterPro" id="IPR005467">
    <property type="entry name" value="His_kinase_dom"/>
</dbReference>
<dbReference type="PROSITE" id="PS50109">
    <property type="entry name" value="HIS_KIN"/>
    <property type="match status" value="1"/>
</dbReference>
<reference evidence="10 11" key="1">
    <citation type="journal article" date="2023" name="Microorganisms">
        <title>Thiorhodovibrio frisius and Trv. litoralis spp. nov., Two Novel Members from a Clade of Fastidious Purple Sulfur Bacteria That Exhibit Unique Red-Shifted Light-Harvesting Capabilities.</title>
        <authorList>
            <person name="Methner A."/>
            <person name="Kuzyk S.B."/>
            <person name="Petersen J."/>
            <person name="Bauer S."/>
            <person name="Brinkmann H."/>
            <person name="Sichau K."/>
            <person name="Wanner G."/>
            <person name="Wolf J."/>
            <person name="Neumann-Schaal M."/>
            <person name="Henke P."/>
            <person name="Tank M."/>
            <person name="Sproer C."/>
            <person name="Bunk B."/>
            <person name="Overmann J."/>
        </authorList>
    </citation>
    <scope>NUCLEOTIDE SEQUENCE [LARGE SCALE GENOMIC DNA]</scope>
    <source>
        <strain evidence="10 11">DSM 6702</strain>
    </source>
</reference>
<dbReference type="Gene3D" id="3.30.565.10">
    <property type="entry name" value="Histidine kinase-like ATPase, C-terminal domain"/>
    <property type="match status" value="1"/>
</dbReference>
<comment type="catalytic activity">
    <reaction evidence="1">
        <text>ATP + protein L-histidine = ADP + protein N-phospho-L-histidine.</text>
        <dbReference type="EC" id="2.7.13.3"/>
    </reaction>
</comment>
<dbReference type="InterPro" id="IPR001789">
    <property type="entry name" value="Sig_transdc_resp-reg_receiver"/>
</dbReference>
<evidence type="ECO:0000256" key="3">
    <source>
        <dbReference type="ARBA" id="ARBA00022553"/>
    </source>
</evidence>
<organism evidence="10 11">
    <name type="scientific">Thiorhodovibrio winogradskyi</name>
    <dbReference type="NCBI Taxonomy" id="77007"/>
    <lineage>
        <taxon>Bacteria</taxon>
        <taxon>Pseudomonadati</taxon>
        <taxon>Pseudomonadota</taxon>
        <taxon>Gammaproteobacteria</taxon>
        <taxon>Chromatiales</taxon>
        <taxon>Chromatiaceae</taxon>
        <taxon>Thiorhodovibrio</taxon>
    </lineage>
</organism>
<keyword evidence="10" id="KW-0808">Transferase</keyword>
<keyword evidence="4" id="KW-0902">Two-component regulatory system</keyword>
<dbReference type="InterPro" id="IPR000014">
    <property type="entry name" value="PAS"/>
</dbReference>
<proteinExistence type="predicted"/>
<dbReference type="SUPFAM" id="SSF55874">
    <property type="entry name" value="ATPase domain of HSP90 chaperone/DNA topoisomerase II/histidine kinase"/>
    <property type="match status" value="1"/>
</dbReference>
<dbReference type="RefSeq" id="WP_328987485.1">
    <property type="nucleotide sequence ID" value="NZ_CP121472.1"/>
</dbReference>
<dbReference type="Pfam" id="PF00512">
    <property type="entry name" value="HisKA"/>
    <property type="match status" value="1"/>
</dbReference>
<evidence type="ECO:0000259" key="8">
    <source>
        <dbReference type="PROSITE" id="PS50112"/>
    </source>
</evidence>
<dbReference type="SUPFAM" id="SSF52172">
    <property type="entry name" value="CheY-like"/>
    <property type="match status" value="1"/>
</dbReference>
<evidence type="ECO:0000256" key="5">
    <source>
        <dbReference type="PROSITE-ProRule" id="PRU00169"/>
    </source>
</evidence>
<dbReference type="InterPro" id="IPR000700">
    <property type="entry name" value="PAS-assoc_C"/>
</dbReference>
<dbReference type="InterPro" id="IPR013655">
    <property type="entry name" value="PAS_fold_3"/>
</dbReference>
<dbReference type="PANTHER" id="PTHR45339">
    <property type="entry name" value="HYBRID SIGNAL TRANSDUCTION HISTIDINE KINASE J"/>
    <property type="match status" value="1"/>
</dbReference>
<gene>
    <name evidence="10" type="primary">rpfC_4</name>
    <name evidence="10" type="ORF">Thiowin_01943</name>
</gene>
<protein>
    <recommendedName>
        <fullName evidence="2">histidine kinase</fullName>
        <ecNumber evidence="2">2.7.13.3</ecNumber>
    </recommendedName>
</protein>
<evidence type="ECO:0000256" key="2">
    <source>
        <dbReference type="ARBA" id="ARBA00012438"/>
    </source>
</evidence>
<dbReference type="GO" id="GO:0004673">
    <property type="term" value="F:protein histidine kinase activity"/>
    <property type="evidence" value="ECO:0007669"/>
    <property type="project" value="UniProtKB-EC"/>
</dbReference>
<feature type="domain" description="Response regulatory" evidence="7">
    <location>
        <begin position="545"/>
        <end position="662"/>
    </location>
</feature>
<evidence type="ECO:0000259" key="6">
    <source>
        <dbReference type="PROSITE" id="PS50109"/>
    </source>
</evidence>
<dbReference type="SMART" id="SM00388">
    <property type="entry name" value="HisKA"/>
    <property type="match status" value="1"/>
</dbReference>
<dbReference type="PROSITE" id="PS50113">
    <property type="entry name" value="PAC"/>
    <property type="match status" value="2"/>
</dbReference>
<evidence type="ECO:0000256" key="1">
    <source>
        <dbReference type="ARBA" id="ARBA00000085"/>
    </source>
</evidence>
<dbReference type="PROSITE" id="PS50112">
    <property type="entry name" value="PAS"/>
    <property type="match status" value="2"/>
</dbReference>
<evidence type="ECO:0000256" key="4">
    <source>
        <dbReference type="ARBA" id="ARBA00023012"/>
    </source>
</evidence>
<dbReference type="PANTHER" id="PTHR45339:SF1">
    <property type="entry name" value="HYBRID SIGNAL TRANSDUCTION HISTIDINE KINASE J"/>
    <property type="match status" value="1"/>
</dbReference>
<dbReference type="InterPro" id="IPR004358">
    <property type="entry name" value="Sig_transdc_His_kin-like_C"/>
</dbReference>
<evidence type="ECO:0000259" key="7">
    <source>
        <dbReference type="PROSITE" id="PS50110"/>
    </source>
</evidence>
<dbReference type="CDD" id="cd00130">
    <property type="entry name" value="PAS"/>
    <property type="match status" value="2"/>
</dbReference>
<dbReference type="SUPFAM" id="SSF47384">
    <property type="entry name" value="Homodimeric domain of signal transducing histidine kinase"/>
    <property type="match status" value="1"/>
</dbReference>
<dbReference type="CDD" id="cd16922">
    <property type="entry name" value="HATPase_EvgS-ArcB-TorS-like"/>
    <property type="match status" value="1"/>
</dbReference>
<evidence type="ECO:0000313" key="11">
    <source>
        <dbReference type="Proteomes" id="UP001432180"/>
    </source>
</evidence>
<feature type="domain" description="PAS" evidence="8">
    <location>
        <begin position="43"/>
        <end position="96"/>
    </location>
</feature>
<dbReference type="CDD" id="cd00082">
    <property type="entry name" value="HisKA"/>
    <property type="match status" value="1"/>
</dbReference>
<feature type="domain" description="PAC" evidence="9">
    <location>
        <begin position="99"/>
        <end position="151"/>
    </location>
</feature>
<dbReference type="CDD" id="cd17546">
    <property type="entry name" value="REC_hyHK_CKI1_RcsC-like"/>
    <property type="match status" value="1"/>
</dbReference>
<dbReference type="NCBIfam" id="TIGR00229">
    <property type="entry name" value="sensory_box"/>
    <property type="match status" value="2"/>
</dbReference>
<dbReference type="Gene3D" id="2.10.70.100">
    <property type="match status" value="1"/>
</dbReference>
<feature type="modified residue" description="4-aspartylphosphate" evidence="5">
    <location>
        <position position="594"/>
    </location>
</feature>
<dbReference type="InterPro" id="IPR035965">
    <property type="entry name" value="PAS-like_dom_sf"/>
</dbReference>
<dbReference type="Proteomes" id="UP001432180">
    <property type="component" value="Chromosome"/>
</dbReference>
<dbReference type="PRINTS" id="PR00344">
    <property type="entry name" value="BCTRLSENSOR"/>
</dbReference>
<dbReference type="Gene3D" id="3.40.50.2300">
    <property type="match status" value="1"/>
</dbReference>
<dbReference type="EMBL" id="CP121472">
    <property type="protein sequence ID" value="WPL16961.1"/>
    <property type="molecule type" value="Genomic_DNA"/>
</dbReference>
<dbReference type="InterPro" id="IPR001610">
    <property type="entry name" value="PAC"/>
</dbReference>
<dbReference type="Pfam" id="PF13426">
    <property type="entry name" value="PAS_9"/>
    <property type="match status" value="1"/>
</dbReference>
<dbReference type="PROSITE" id="PS50110">
    <property type="entry name" value="RESPONSE_REGULATORY"/>
    <property type="match status" value="1"/>
</dbReference>
<dbReference type="Gene3D" id="1.10.287.130">
    <property type="match status" value="1"/>
</dbReference>
<feature type="domain" description="PAS" evidence="8">
    <location>
        <begin position="152"/>
        <end position="222"/>
    </location>
</feature>
<accession>A0ABZ0SA95</accession>
<dbReference type="Pfam" id="PF00072">
    <property type="entry name" value="Response_reg"/>
    <property type="match status" value="1"/>
</dbReference>
<keyword evidence="11" id="KW-1185">Reference proteome</keyword>
<dbReference type="SMART" id="SM00091">
    <property type="entry name" value="PAS"/>
    <property type="match status" value="2"/>
</dbReference>
<dbReference type="SMART" id="SM00448">
    <property type="entry name" value="REC"/>
    <property type="match status" value="1"/>
</dbReference>
<name>A0ABZ0SA95_9GAMM</name>
<dbReference type="InterPro" id="IPR011006">
    <property type="entry name" value="CheY-like_superfamily"/>
</dbReference>
<dbReference type="SUPFAM" id="SSF55785">
    <property type="entry name" value="PYP-like sensor domain (PAS domain)"/>
    <property type="match status" value="2"/>
</dbReference>
<sequence>MVKLVGVFEKNTDHKHQENASKRSEQRLKEAQRLGGLGDWDWDPATDTVTWSENLYHIFGLEPNQPPPNYQGQLALYHPEDAQTLHQAVTRVLDDGTPYQLELRRTTPDGRERWLKVNGIAERDADGRVIRLYGSMLDITDLKLAENARWESEARFTLAYRNSQVAMALVATDGRFLDVNDAACRMYGHSRQELLDASILDITHPLDREQCVQRYLRYVEQDLDGYDCDARYLTKNGQVRWGMLVVSKVRNAGGEFLYSVTQTMDLTPLKQAHEALLKAKEQAESADRAKSEFLANMSHEIRTPLNGVQGMLQLMRELDPEPTMAECIDIAMESSQSLLRIINDVLDLSKIEAGKLSIHPEPLALESLLRTVIASFAHQTRSKDLLLHSHIAPATPTAVIGDATRLHQVLFNLVGNAVKFTDQGEVRIEVSVLEQMDHEHVRLRFSVSDTGIGIPAEMLGELFKPFTQVDSSSRRRFQGTGLGLAIVKRLAALMDGQVSIESEPGHGTQICFDIPVAVFSLETTNDTPAAPALVRPEHSSTRSLRVLVVDDDQASIKVLVMALHQWGHLVCTAMNGREAIDRLTEQSFDLVLMDVRMPDMDGLAATRHIRSQEKEQQRSPVRIIALTAHAFAGDRERCIAAGMDDYLSKPIDTEKLRMAITE</sequence>
<evidence type="ECO:0000313" key="10">
    <source>
        <dbReference type="EMBL" id="WPL16961.1"/>
    </source>
</evidence>
<evidence type="ECO:0000259" key="9">
    <source>
        <dbReference type="PROSITE" id="PS50113"/>
    </source>
</evidence>
<dbReference type="EC" id="2.7.13.3" evidence="2"/>
<keyword evidence="3 5" id="KW-0597">Phosphoprotein</keyword>
<dbReference type="Pfam" id="PF08447">
    <property type="entry name" value="PAS_3"/>
    <property type="match status" value="1"/>
</dbReference>
<dbReference type="SMART" id="SM00387">
    <property type="entry name" value="HATPase_c"/>
    <property type="match status" value="1"/>
</dbReference>
<dbReference type="InterPro" id="IPR036097">
    <property type="entry name" value="HisK_dim/P_sf"/>
</dbReference>
<dbReference type="InterPro" id="IPR003661">
    <property type="entry name" value="HisK_dim/P_dom"/>
</dbReference>